<comment type="similarity">
    <text evidence="1 2">Belongs to the phD/YefM antitoxin family.</text>
</comment>
<name>A0AA42FLS4_9GAMM</name>
<comment type="function">
    <text evidence="2">Antitoxin component of a type II toxin-antitoxin (TA) system.</text>
</comment>
<reference evidence="3" key="1">
    <citation type="submission" date="2023-03" db="EMBL/GenBank/DDBJ databases">
        <title>a new species belonging to Providencia genus.</title>
        <authorList>
            <person name="Yang W."/>
            <person name="Hu F."/>
            <person name="Shen S."/>
            <person name="Ding L."/>
            <person name="Yin D."/>
        </authorList>
    </citation>
    <scope>NUCLEOTIDE SEQUENCE</scope>
    <source>
        <strain evidence="3">CRE-3FA-0001</strain>
    </source>
</reference>
<dbReference type="Gene3D" id="3.40.1620.10">
    <property type="entry name" value="YefM-like domain"/>
    <property type="match status" value="1"/>
</dbReference>
<dbReference type="NCBIfam" id="NF008499">
    <property type="entry name" value="PRK11409.1"/>
    <property type="match status" value="1"/>
</dbReference>
<proteinExistence type="inferred from homology"/>
<accession>A0AA42FLS4</accession>
<dbReference type="AlphaFoldDB" id="A0AA42FLS4"/>
<dbReference type="PANTHER" id="PTHR33713:SF6">
    <property type="entry name" value="ANTITOXIN YEFM"/>
    <property type="match status" value="1"/>
</dbReference>
<dbReference type="InterPro" id="IPR051405">
    <property type="entry name" value="phD/YefM_antitoxin"/>
</dbReference>
<dbReference type="Pfam" id="PF02604">
    <property type="entry name" value="PhdYeFM_antitox"/>
    <property type="match status" value="1"/>
</dbReference>
<dbReference type="NCBIfam" id="TIGR01552">
    <property type="entry name" value="phd_fam"/>
    <property type="match status" value="1"/>
</dbReference>
<dbReference type="EMBL" id="JARRYG010000038">
    <property type="protein sequence ID" value="MDG4698846.1"/>
    <property type="molecule type" value="Genomic_DNA"/>
</dbReference>
<evidence type="ECO:0000313" key="4">
    <source>
        <dbReference type="Proteomes" id="UP001156701"/>
    </source>
</evidence>
<dbReference type="InterPro" id="IPR006442">
    <property type="entry name" value="Antitoxin_Phd/YefM"/>
</dbReference>
<evidence type="ECO:0000256" key="1">
    <source>
        <dbReference type="ARBA" id="ARBA00009981"/>
    </source>
</evidence>
<protein>
    <recommendedName>
        <fullName evidence="2">Antitoxin</fullName>
    </recommendedName>
</protein>
<organism evidence="3 4">
    <name type="scientific">Providencia huashanensis</name>
    <dbReference type="NCBI Taxonomy" id="3037798"/>
    <lineage>
        <taxon>Bacteria</taxon>
        <taxon>Pseudomonadati</taxon>
        <taxon>Pseudomonadota</taxon>
        <taxon>Gammaproteobacteria</taxon>
        <taxon>Enterobacterales</taxon>
        <taxon>Morganellaceae</taxon>
        <taxon>Providencia</taxon>
    </lineage>
</organism>
<gene>
    <name evidence="3" type="primary">yefM</name>
    <name evidence="3" type="ORF">P7V44_21720</name>
</gene>
<dbReference type="Proteomes" id="UP001156701">
    <property type="component" value="Unassembled WGS sequence"/>
</dbReference>
<dbReference type="Gene3D" id="6.10.250.330">
    <property type="match status" value="1"/>
</dbReference>
<sequence>MKTVNYSEARQNLTSVMNDAIDDRIPVLITRQNGIPCVLLSLDEYQSLEETAHLLRSPANARHLLDSIDELNSGNTVIKKIDDI</sequence>
<dbReference type="InterPro" id="IPR036165">
    <property type="entry name" value="YefM-like_sf"/>
</dbReference>
<comment type="caution">
    <text evidence="3">The sequence shown here is derived from an EMBL/GenBank/DDBJ whole genome shotgun (WGS) entry which is preliminary data.</text>
</comment>
<dbReference type="RefSeq" id="WP_272517222.1">
    <property type="nucleotide sequence ID" value="NZ_JARRYG010000038.1"/>
</dbReference>
<dbReference type="PANTHER" id="PTHR33713">
    <property type="entry name" value="ANTITOXIN YAFN-RELATED"/>
    <property type="match status" value="1"/>
</dbReference>
<evidence type="ECO:0000256" key="2">
    <source>
        <dbReference type="RuleBase" id="RU362080"/>
    </source>
</evidence>
<evidence type="ECO:0000313" key="3">
    <source>
        <dbReference type="EMBL" id="MDG4698846.1"/>
    </source>
</evidence>
<dbReference type="SUPFAM" id="SSF143120">
    <property type="entry name" value="YefM-like"/>
    <property type="match status" value="1"/>
</dbReference>